<organism evidence="1 2">
    <name type="scientific">Araneus ventricosus</name>
    <name type="common">Orbweaver spider</name>
    <name type="synonym">Epeira ventricosa</name>
    <dbReference type="NCBI Taxonomy" id="182803"/>
    <lineage>
        <taxon>Eukaryota</taxon>
        <taxon>Metazoa</taxon>
        <taxon>Ecdysozoa</taxon>
        <taxon>Arthropoda</taxon>
        <taxon>Chelicerata</taxon>
        <taxon>Arachnida</taxon>
        <taxon>Araneae</taxon>
        <taxon>Araneomorphae</taxon>
        <taxon>Entelegynae</taxon>
        <taxon>Araneoidea</taxon>
        <taxon>Araneidae</taxon>
        <taxon>Araneus</taxon>
    </lineage>
</organism>
<reference evidence="1 2" key="1">
    <citation type="journal article" date="2019" name="Sci. Rep.">
        <title>Orb-weaving spider Araneus ventricosus genome elucidates the spidroin gene catalogue.</title>
        <authorList>
            <person name="Kono N."/>
            <person name="Nakamura H."/>
            <person name="Ohtoshi R."/>
            <person name="Moran D.A.P."/>
            <person name="Shinohara A."/>
            <person name="Yoshida Y."/>
            <person name="Fujiwara M."/>
            <person name="Mori M."/>
            <person name="Tomita M."/>
            <person name="Arakawa K."/>
        </authorList>
    </citation>
    <scope>NUCLEOTIDE SEQUENCE [LARGE SCALE GENOMIC DNA]</scope>
</reference>
<proteinExistence type="predicted"/>
<dbReference type="AlphaFoldDB" id="A0A4Y2MJ57"/>
<feature type="non-terminal residue" evidence="1">
    <location>
        <position position="71"/>
    </location>
</feature>
<accession>A0A4Y2MJ57</accession>
<evidence type="ECO:0000313" key="2">
    <source>
        <dbReference type="Proteomes" id="UP000499080"/>
    </source>
</evidence>
<evidence type="ECO:0000313" key="1">
    <source>
        <dbReference type="EMBL" id="GBN26693.1"/>
    </source>
</evidence>
<gene>
    <name evidence="1" type="ORF">AVEN_22506_1</name>
</gene>
<sequence length="71" mass="8223">MELVILHCGQITRTTLVLRLPHQKFHATPTGRRLILGIRFNVHQTTIHIESLMESCSESWRSVEPGTIRFQ</sequence>
<keyword evidence="2" id="KW-1185">Reference proteome</keyword>
<comment type="caution">
    <text evidence="1">The sequence shown here is derived from an EMBL/GenBank/DDBJ whole genome shotgun (WGS) entry which is preliminary data.</text>
</comment>
<name>A0A4Y2MJ57_ARAVE</name>
<dbReference type="Proteomes" id="UP000499080">
    <property type="component" value="Unassembled WGS sequence"/>
</dbReference>
<dbReference type="EMBL" id="BGPR01282277">
    <property type="protein sequence ID" value="GBN26693.1"/>
    <property type="molecule type" value="Genomic_DNA"/>
</dbReference>
<protein>
    <submittedName>
        <fullName evidence="1">Uncharacterized protein</fullName>
    </submittedName>
</protein>